<dbReference type="PANTHER" id="PTHR10587">
    <property type="entry name" value="GLYCOSYL TRANSFERASE-RELATED"/>
    <property type="match status" value="1"/>
</dbReference>
<accession>A0A0N7F300</accession>
<dbReference type="InterPro" id="IPR002509">
    <property type="entry name" value="NODB_dom"/>
</dbReference>
<protein>
    <recommendedName>
        <fullName evidence="2">NodB homology domain-containing protein</fullName>
    </recommendedName>
</protein>
<dbReference type="CDD" id="cd10917">
    <property type="entry name" value="CE4_NodB_like_6s_7s"/>
    <property type="match status" value="1"/>
</dbReference>
<keyword evidence="4" id="KW-1185">Reference proteome</keyword>
<reference evidence="3 4" key="1">
    <citation type="submission" date="2015-07" db="EMBL/GenBank/DDBJ databases">
        <title>Genome sequencing of Kibdelosporangium phytohabitans.</title>
        <authorList>
            <person name="Qin S."/>
            <person name="Xing K."/>
        </authorList>
    </citation>
    <scope>NUCLEOTIDE SEQUENCE [LARGE SCALE GENOMIC DNA]</scope>
    <source>
        <strain evidence="3 4">KLBMP1111</strain>
    </source>
</reference>
<dbReference type="Gene3D" id="3.20.20.370">
    <property type="entry name" value="Glycoside hydrolase/deacetylase"/>
    <property type="match status" value="1"/>
</dbReference>
<dbReference type="PANTHER" id="PTHR10587:SF134">
    <property type="entry name" value="SECRETED PROTEIN"/>
    <property type="match status" value="1"/>
</dbReference>
<dbReference type="PROSITE" id="PS51677">
    <property type="entry name" value="NODB"/>
    <property type="match status" value="1"/>
</dbReference>
<dbReference type="GO" id="GO:0005975">
    <property type="term" value="P:carbohydrate metabolic process"/>
    <property type="evidence" value="ECO:0007669"/>
    <property type="project" value="InterPro"/>
</dbReference>
<evidence type="ECO:0000259" key="2">
    <source>
        <dbReference type="PROSITE" id="PS51677"/>
    </source>
</evidence>
<feature type="domain" description="NodB homology" evidence="2">
    <location>
        <begin position="77"/>
        <end position="254"/>
    </location>
</feature>
<evidence type="ECO:0000313" key="4">
    <source>
        <dbReference type="Proteomes" id="UP000063699"/>
    </source>
</evidence>
<proteinExistence type="predicted"/>
<dbReference type="Proteomes" id="UP000063699">
    <property type="component" value="Chromosome"/>
</dbReference>
<dbReference type="InterPro" id="IPR050248">
    <property type="entry name" value="Polysacc_deacetylase_ArnD"/>
</dbReference>
<dbReference type="GO" id="GO:0016810">
    <property type="term" value="F:hydrolase activity, acting on carbon-nitrogen (but not peptide) bonds"/>
    <property type="evidence" value="ECO:0007669"/>
    <property type="project" value="InterPro"/>
</dbReference>
<dbReference type="SUPFAM" id="SSF88713">
    <property type="entry name" value="Glycoside hydrolase/deacetylase"/>
    <property type="match status" value="1"/>
</dbReference>
<dbReference type="KEGG" id="kphy:AOZ06_10230"/>
<dbReference type="InterPro" id="IPR011330">
    <property type="entry name" value="Glyco_hydro/deAcase_b/a-brl"/>
</dbReference>
<dbReference type="STRING" id="860235.AOZ06_10230"/>
<feature type="compositionally biased region" description="Polar residues" evidence="1">
    <location>
        <begin position="42"/>
        <end position="55"/>
    </location>
</feature>
<dbReference type="EMBL" id="CP012752">
    <property type="protein sequence ID" value="ALG07247.1"/>
    <property type="molecule type" value="Genomic_DNA"/>
</dbReference>
<evidence type="ECO:0000313" key="3">
    <source>
        <dbReference type="EMBL" id="ALG07247.1"/>
    </source>
</evidence>
<dbReference type="Pfam" id="PF01522">
    <property type="entry name" value="Polysacc_deac_1"/>
    <property type="match status" value="1"/>
</dbReference>
<gene>
    <name evidence="3" type="ORF">AOZ06_10230</name>
</gene>
<sequence length="254" mass="28084">MTMVERLKPFRYVTLAVLALLVAAIFLATEETRARPEPTAARQPQSQPPTTSATLNFRPEPKIGPAKLLYKVETTDPVVFLTIDDGAHRDPAMAGILKRNGIKAAFFLTDRYVRQDPEFFRGLRDDTGSAIENHTATHPNLKGKSLEQQTAEIVPVSDTYEKQFGLRPTLFRAPYGNSDEATLQAAGEAGAKYVVNWGSEVRGGQVRFSGPREFRPGSIVLMHFTDNFEADVNAFMTQARANGLAPALLTDYLR</sequence>
<evidence type="ECO:0000256" key="1">
    <source>
        <dbReference type="SAM" id="MobiDB-lite"/>
    </source>
</evidence>
<feature type="region of interest" description="Disordered" evidence="1">
    <location>
        <begin position="33"/>
        <end position="58"/>
    </location>
</feature>
<organism evidence="3 4">
    <name type="scientific">Kibdelosporangium phytohabitans</name>
    <dbReference type="NCBI Taxonomy" id="860235"/>
    <lineage>
        <taxon>Bacteria</taxon>
        <taxon>Bacillati</taxon>
        <taxon>Actinomycetota</taxon>
        <taxon>Actinomycetes</taxon>
        <taxon>Pseudonocardiales</taxon>
        <taxon>Pseudonocardiaceae</taxon>
        <taxon>Kibdelosporangium</taxon>
    </lineage>
</organism>
<name>A0A0N7F300_9PSEU</name>
<dbReference type="AlphaFoldDB" id="A0A0N7F300"/>